<proteinExistence type="predicted"/>
<dbReference type="AlphaFoldDB" id="A0A0F9DNT7"/>
<organism evidence="1">
    <name type="scientific">marine sediment metagenome</name>
    <dbReference type="NCBI Taxonomy" id="412755"/>
    <lineage>
        <taxon>unclassified sequences</taxon>
        <taxon>metagenomes</taxon>
        <taxon>ecological metagenomes</taxon>
    </lineage>
</organism>
<evidence type="ECO:0000313" key="1">
    <source>
        <dbReference type="EMBL" id="KKL63369.1"/>
    </source>
</evidence>
<gene>
    <name evidence="1" type="ORF">LCGC14_2175800</name>
</gene>
<sequence>MSLYTVRINVANAAPLDGVTPIDLATATVTQSKTGDRTVEVDIPADAFGILDPGELVDQDGKIFQMLSLSVISDATPIHAAGSEVRVQSSPTTAAVTREVQAVDLDGSPGIFPSLSKLFPVGHKIVFDTVADGGASGPHMIQIGLCSLEPDDCALVSAQQACCVAADSKCCTPVTLSGLLPRGAGVLDFPMQLTNDTASINVVVPGCNLQGVTVTVKRSTLGASVGALPTINGVAISAASGVLPETIDIDVSTTGGTLLDNFLLVLTATCGCCTVVPIELVA</sequence>
<name>A0A0F9DNT7_9ZZZZ</name>
<dbReference type="EMBL" id="LAZR01028196">
    <property type="protein sequence ID" value="KKL63369.1"/>
    <property type="molecule type" value="Genomic_DNA"/>
</dbReference>
<protein>
    <submittedName>
        <fullName evidence="1">Uncharacterized protein</fullName>
    </submittedName>
</protein>
<accession>A0A0F9DNT7</accession>
<comment type="caution">
    <text evidence="1">The sequence shown here is derived from an EMBL/GenBank/DDBJ whole genome shotgun (WGS) entry which is preliminary data.</text>
</comment>
<reference evidence="1" key="1">
    <citation type="journal article" date="2015" name="Nature">
        <title>Complex archaea that bridge the gap between prokaryotes and eukaryotes.</title>
        <authorList>
            <person name="Spang A."/>
            <person name="Saw J.H."/>
            <person name="Jorgensen S.L."/>
            <person name="Zaremba-Niedzwiedzka K."/>
            <person name="Martijn J."/>
            <person name="Lind A.E."/>
            <person name="van Eijk R."/>
            <person name="Schleper C."/>
            <person name="Guy L."/>
            <person name="Ettema T.J."/>
        </authorList>
    </citation>
    <scope>NUCLEOTIDE SEQUENCE</scope>
</reference>